<evidence type="ECO:0000256" key="7">
    <source>
        <dbReference type="SAM" id="Phobius"/>
    </source>
</evidence>
<organism evidence="8">
    <name type="scientific">candidate division WOR-3 bacterium</name>
    <dbReference type="NCBI Taxonomy" id="2052148"/>
    <lineage>
        <taxon>Bacteria</taxon>
        <taxon>Bacteria division WOR-3</taxon>
    </lineage>
</organism>
<evidence type="ECO:0000256" key="4">
    <source>
        <dbReference type="ARBA" id="ARBA00022692"/>
    </source>
</evidence>
<sequence>MLLLRIFLEFCKIGIISFGGGNAVFPILHREVVENLHWIPEQELLYMVSIAETTPGPIAMNLSTFVGYKLYGFLGAIVATAGYNLLPFLIAISVIISVGKLKENKIYKRFLSAVKVVVLVLLMRAVYIITRGGFHDFRPYLLSFASLIFFMKFNKLNPIYLLIATGLIGMIVF</sequence>
<dbReference type="PANTHER" id="PTHR43663">
    <property type="entry name" value="CHROMATE TRANSPORT PROTEIN-RELATED"/>
    <property type="match status" value="1"/>
</dbReference>
<proteinExistence type="inferred from homology"/>
<evidence type="ECO:0000256" key="3">
    <source>
        <dbReference type="ARBA" id="ARBA00022475"/>
    </source>
</evidence>
<dbReference type="InterPro" id="IPR003370">
    <property type="entry name" value="Chromate_transpt"/>
</dbReference>
<dbReference type="GO" id="GO:0015109">
    <property type="term" value="F:chromate transmembrane transporter activity"/>
    <property type="evidence" value="ECO:0007669"/>
    <property type="project" value="InterPro"/>
</dbReference>
<dbReference type="InterPro" id="IPR052518">
    <property type="entry name" value="CHR_Transporter"/>
</dbReference>
<feature type="transmembrane region" description="Helical" evidence="7">
    <location>
        <begin position="141"/>
        <end position="172"/>
    </location>
</feature>
<name>A0A7C4UFP0_UNCW3</name>
<comment type="caution">
    <text evidence="8">The sequence shown here is derived from an EMBL/GenBank/DDBJ whole genome shotgun (WGS) entry which is preliminary data.</text>
</comment>
<dbReference type="Pfam" id="PF02417">
    <property type="entry name" value="Chromate_transp"/>
    <property type="match status" value="1"/>
</dbReference>
<gene>
    <name evidence="8" type="ORF">ENV67_02985</name>
</gene>
<accession>A0A7C4UFP0</accession>
<evidence type="ECO:0000256" key="1">
    <source>
        <dbReference type="ARBA" id="ARBA00004651"/>
    </source>
</evidence>
<protein>
    <submittedName>
        <fullName evidence="8">Chromate transporter</fullName>
    </submittedName>
</protein>
<feature type="transmembrane region" description="Helical" evidence="7">
    <location>
        <begin position="70"/>
        <end position="98"/>
    </location>
</feature>
<dbReference type="PANTHER" id="PTHR43663:SF1">
    <property type="entry name" value="CHROMATE TRANSPORTER"/>
    <property type="match status" value="1"/>
</dbReference>
<keyword evidence="6 7" id="KW-0472">Membrane</keyword>
<dbReference type="GO" id="GO:0005886">
    <property type="term" value="C:plasma membrane"/>
    <property type="evidence" value="ECO:0007669"/>
    <property type="project" value="UniProtKB-SubCell"/>
</dbReference>
<dbReference type="EMBL" id="DTHG01000037">
    <property type="protein sequence ID" value="HGW91490.1"/>
    <property type="molecule type" value="Genomic_DNA"/>
</dbReference>
<evidence type="ECO:0000256" key="2">
    <source>
        <dbReference type="ARBA" id="ARBA00005262"/>
    </source>
</evidence>
<feature type="transmembrane region" description="Helical" evidence="7">
    <location>
        <begin position="110"/>
        <end position="129"/>
    </location>
</feature>
<evidence type="ECO:0000256" key="6">
    <source>
        <dbReference type="ARBA" id="ARBA00023136"/>
    </source>
</evidence>
<evidence type="ECO:0000256" key="5">
    <source>
        <dbReference type="ARBA" id="ARBA00022989"/>
    </source>
</evidence>
<evidence type="ECO:0000313" key="8">
    <source>
        <dbReference type="EMBL" id="HGW91490.1"/>
    </source>
</evidence>
<keyword evidence="5 7" id="KW-1133">Transmembrane helix</keyword>
<reference evidence="8" key="1">
    <citation type="journal article" date="2020" name="mSystems">
        <title>Genome- and Community-Level Interaction Insights into Carbon Utilization and Element Cycling Functions of Hydrothermarchaeota in Hydrothermal Sediment.</title>
        <authorList>
            <person name="Zhou Z."/>
            <person name="Liu Y."/>
            <person name="Xu W."/>
            <person name="Pan J."/>
            <person name="Luo Z.H."/>
            <person name="Li M."/>
        </authorList>
    </citation>
    <scope>NUCLEOTIDE SEQUENCE [LARGE SCALE GENOMIC DNA]</scope>
    <source>
        <strain evidence="8">SpSt-780</strain>
    </source>
</reference>
<dbReference type="AlphaFoldDB" id="A0A7C4UFP0"/>
<comment type="similarity">
    <text evidence="2">Belongs to the chromate ion transporter (CHR) (TC 2.A.51) family.</text>
</comment>
<keyword evidence="3" id="KW-1003">Cell membrane</keyword>
<keyword evidence="4 7" id="KW-0812">Transmembrane</keyword>
<comment type="subcellular location">
    <subcellularLocation>
        <location evidence="1">Cell membrane</location>
        <topology evidence="1">Multi-pass membrane protein</topology>
    </subcellularLocation>
</comment>